<dbReference type="Proteomes" id="UP001294412">
    <property type="component" value="Unassembled WGS sequence"/>
</dbReference>
<dbReference type="RefSeq" id="WP_322186772.1">
    <property type="nucleotide sequence ID" value="NZ_JAXLPB010000002.1"/>
</dbReference>
<keyword evidence="1 4" id="KW-0378">Hydrolase</keyword>
<protein>
    <submittedName>
        <fullName evidence="6">Patatin-like phospholipase family protein</fullName>
    </submittedName>
</protein>
<keyword evidence="3 4" id="KW-0443">Lipid metabolism</keyword>
<sequence length="304" mass="32490">MVRIGLALGGGGARGISHIHVLQAFDELGVKPDRIVGSSIGAILGATYCSGLNAREMAEFIVGTFSHRRDIVAKLWQTRAPSLKDFLHDGGFRIGQLNVERIVAGFLPPQVPKTFDALAIPLGVMATDYYRRLECELDSGEIVSAVAASSALPAVFRPVRRQGRILVDGGIYNPVPYDRLKGHCDIVVAVDVNGGPDGDPTLIPTTMDAMIGSSQLMMQALIDLKVRADPPDILVRPRVSPYKVLDFLRAQEILGATGLIKEDVKRAIAGAIEARERGIETGAFTEIVGANEAGTAREASALAR</sequence>
<dbReference type="PANTHER" id="PTHR14226:SF29">
    <property type="entry name" value="NEUROPATHY TARGET ESTERASE SWS"/>
    <property type="match status" value="1"/>
</dbReference>
<dbReference type="InterPro" id="IPR050301">
    <property type="entry name" value="NTE"/>
</dbReference>
<evidence type="ECO:0000259" key="5">
    <source>
        <dbReference type="PROSITE" id="PS51635"/>
    </source>
</evidence>
<feature type="short sequence motif" description="DGA/G" evidence="4">
    <location>
        <begin position="168"/>
        <end position="170"/>
    </location>
</feature>
<dbReference type="SUPFAM" id="SSF52151">
    <property type="entry name" value="FabD/lysophospholipase-like"/>
    <property type="match status" value="1"/>
</dbReference>
<feature type="domain" description="PNPLA" evidence="5">
    <location>
        <begin position="6"/>
        <end position="181"/>
    </location>
</feature>
<gene>
    <name evidence="6" type="ORF">U0C82_09275</name>
</gene>
<organism evidence="6 7">
    <name type="scientific">Fulvimarina uroteuthidis</name>
    <dbReference type="NCBI Taxonomy" id="3098149"/>
    <lineage>
        <taxon>Bacteria</taxon>
        <taxon>Pseudomonadati</taxon>
        <taxon>Pseudomonadota</taxon>
        <taxon>Alphaproteobacteria</taxon>
        <taxon>Hyphomicrobiales</taxon>
        <taxon>Aurantimonadaceae</taxon>
        <taxon>Fulvimarina</taxon>
    </lineage>
</organism>
<proteinExistence type="predicted"/>
<dbReference type="InterPro" id="IPR016035">
    <property type="entry name" value="Acyl_Trfase/lysoPLipase"/>
</dbReference>
<evidence type="ECO:0000256" key="1">
    <source>
        <dbReference type="ARBA" id="ARBA00022801"/>
    </source>
</evidence>
<dbReference type="PANTHER" id="PTHR14226">
    <property type="entry name" value="NEUROPATHY TARGET ESTERASE/SWISS CHEESE D.MELANOGASTER"/>
    <property type="match status" value="1"/>
</dbReference>
<name>A0ABU5I2K9_9HYPH</name>
<dbReference type="EMBL" id="JAXLPB010000002">
    <property type="protein sequence ID" value="MDY8109330.1"/>
    <property type="molecule type" value="Genomic_DNA"/>
</dbReference>
<evidence type="ECO:0000256" key="3">
    <source>
        <dbReference type="ARBA" id="ARBA00023098"/>
    </source>
</evidence>
<dbReference type="InterPro" id="IPR002641">
    <property type="entry name" value="PNPLA_dom"/>
</dbReference>
<evidence type="ECO:0000313" key="6">
    <source>
        <dbReference type="EMBL" id="MDY8109330.1"/>
    </source>
</evidence>
<feature type="active site" description="Nucleophile" evidence="4">
    <location>
        <position position="39"/>
    </location>
</feature>
<comment type="caution">
    <text evidence="6">The sequence shown here is derived from an EMBL/GenBank/DDBJ whole genome shotgun (WGS) entry which is preliminary data.</text>
</comment>
<dbReference type="Gene3D" id="3.40.1090.10">
    <property type="entry name" value="Cytosolic phospholipase A2 catalytic domain"/>
    <property type="match status" value="2"/>
</dbReference>
<accession>A0ABU5I2K9</accession>
<feature type="active site" description="Proton acceptor" evidence="4">
    <location>
        <position position="168"/>
    </location>
</feature>
<evidence type="ECO:0000256" key="4">
    <source>
        <dbReference type="PROSITE-ProRule" id="PRU01161"/>
    </source>
</evidence>
<feature type="short sequence motif" description="GXGXXG" evidence="4">
    <location>
        <begin position="10"/>
        <end position="15"/>
    </location>
</feature>
<reference evidence="6 7" key="1">
    <citation type="submission" date="2023-12" db="EMBL/GenBank/DDBJ databases">
        <title>Description of Novel Strain Fulvimarina sp. 2208YS6-2-32 isolated from Uroteuthis (Photololigo) edulis.</title>
        <authorList>
            <person name="Park J.-S."/>
        </authorList>
    </citation>
    <scope>NUCLEOTIDE SEQUENCE [LARGE SCALE GENOMIC DNA]</scope>
    <source>
        <strain evidence="6 7">2208YS6-2-32</strain>
    </source>
</reference>
<keyword evidence="7" id="KW-1185">Reference proteome</keyword>
<dbReference type="PROSITE" id="PS51635">
    <property type="entry name" value="PNPLA"/>
    <property type="match status" value="1"/>
</dbReference>
<dbReference type="Pfam" id="PF01734">
    <property type="entry name" value="Patatin"/>
    <property type="match status" value="1"/>
</dbReference>
<evidence type="ECO:0000256" key="2">
    <source>
        <dbReference type="ARBA" id="ARBA00022963"/>
    </source>
</evidence>
<keyword evidence="2 4" id="KW-0442">Lipid degradation</keyword>
<evidence type="ECO:0000313" key="7">
    <source>
        <dbReference type="Proteomes" id="UP001294412"/>
    </source>
</evidence>
<feature type="short sequence motif" description="GXSXG" evidence="4">
    <location>
        <begin position="37"/>
        <end position="41"/>
    </location>
</feature>